<proteinExistence type="predicted"/>
<dbReference type="AlphaFoldDB" id="A0A0S6UCN8"/>
<organism evidence="1">
    <name type="scientific">Moorella thermoacetica Y72</name>
    <dbReference type="NCBI Taxonomy" id="1325331"/>
    <lineage>
        <taxon>Bacteria</taxon>
        <taxon>Bacillati</taxon>
        <taxon>Bacillota</taxon>
        <taxon>Clostridia</taxon>
        <taxon>Neomoorellales</taxon>
        <taxon>Neomoorellaceae</taxon>
        <taxon>Neomoorella</taxon>
    </lineage>
</organism>
<name>A0A0S6UCN8_NEOTH</name>
<reference evidence="1" key="1">
    <citation type="journal article" date="2014" name="Gene">
        <title>Genome-guided analysis of transformation efficiency and carbon dioxide assimilation by Moorella thermoacetica Y72.</title>
        <authorList>
            <person name="Tsukahara K."/>
            <person name="Kita A."/>
            <person name="Nakashimada Y."/>
            <person name="Hoshino T."/>
            <person name="Murakami K."/>
        </authorList>
    </citation>
    <scope>NUCLEOTIDE SEQUENCE [LARGE SCALE GENOMIC DNA]</scope>
    <source>
        <strain evidence="1">Y72</strain>
    </source>
</reference>
<dbReference type="RefSeq" id="WP_025773293.1">
    <property type="nucleotide sequence ID" value="NZ_DF238840.1"/>
</dbReference>
<sequence length="70" mass="7898">MLKNNRDKVLIAVTFAFLVFMVLAAAMGGWPRAGAAADSQQIIQQAVFAYYERMPDDIYKIPEAEFKEAR</sequence>
<accession>A0A0S6UCN8</accession>
<dbReference type="EMBL" id="DF238840">
    <property type="protein sequence ID" value="GAF25273.1"/>
    <property type="molecule type" value="Genomic_DNA"/>
</dbReference>
<gene>
    <name evidence="1" type="ORF">MTY_0603</name>
</gene>
<evidence type="ECO:0000313" key="1">
    <source>
        <dbReference type="EMBL" id="GAF25273.1"/>
    </source>
</evidence>
<protein>
    <submittedName>
        <fullName evidence="1">Uncharacterized protein</fullName>
    </submittedName>
</protein>
<dbReference type="Proteomes" id="UP000063718">
    <property type="component" value="Unassembled WGS sequence"/>
</dbReference>